<dbReference type="CDD" id="cd00207">
    <property type="entry name" value="fer2"/>
    <property type="match status" value="1"/>
</dbReference>
<feature type="domain" description="FAD-binding FR-type" evidence="10">
    <location>
        <begin position="1"/>
        <end position="103"/>
    </location>
</feature>
<dbReference type="InterPro" id="IPR001041">
    <property type="entry name" value="2Fe-2S_ferredoxin-type"/>
</dbReference>
<feature type="domain" description="2Fe-2S ferredoxin-type" evidence="9">
    <location>
        <begin position="247"/>
        <end position="335"/>
    </location>
</feature>
<name>A0ABP6RQJ1_9PSEU</name>
<keyword evidence="2" id="KW-0285">Flavoprotein</keyword>
<evidence type="ECO:0000256" key="5">
    <source>
        <dbReference type="ARBA" id="ARBA00022827"/>
    </source>
</evidence>
<evidence type="ECO:0000256" key="3">
    <source>
        <dbReference type="ARBA" id="ARBA00022714"/>
    </source>
</evidence>
<dbReference type="InterPro" id="IPR008333">
    <property type="entry name" value="Cbr1-like_FAD-bd_dom"/>
</dbReference>
<dbReference type="EMBL" id="BAAAYK010000038">
    <property type="protein sequence ID" value="GAA3359252.1"/>
    <property type="molecule type" value="Genomic_DNA"/>
</dbReference>
<organism evidence="11 12">
    <name type="scientific">Saccharopolyspora gregorii</name>
    <dbReference type="NCBI Taxonomy" id="33914"/>
    <lineage>
        <taxon>Bacteria</taxon>
        <taxon>Bacillati</taxon>
        <taxon>Actinomycetota</taxon>
        <taxon>Actinomycetes</taxon>
        <taxon>Pseudonocardiales</taxon>
        <taxon>Pseudonocardiaceae</taxon>
        <taxon>Saccharopolyspora</taxon>
    </lineage>
</organism>
<evidence type="ECO:0000256" key="8">
    <source>
        <dbReference type="ARBA" id="ARBA00023014"/>
    </source>
</evidence>
<evidence type="ECO:0000313" key="12">
    <source>
        <dbReference type="Proteomes" id="UP001500483"/>
    </source>
</evidence>
<dbReference type="PANTHER" id="PTHR47354">
    <property type="entry name" value="NADH OXIDOREDUCTASE HCR"/>
    <property type="match status" value="1"/>
</dbReference>
<dbReference type="Gene3D" id="2.40.30.10">
    <property type="entry name" value="Translation factors"/>
    <property type="match status" value="1"/>
</dbReference>
<evidence type="ECO:0000256" key="6">
    <source>
        <dbReference type="ARBA" id="ARBA00023002"/>
    </source>
</evidence>
<dbReference type="PANTHER" id="PTHR47354:SF8">
    <property type="entry name" value="1,2-PHENYLACETYL-COA EPOXIDASE, SUBUNIT E"/>
    <property type="match status" value="1"/>
</dbReference>
<dbReference type="PROSITE" id="PS51384">
    <property type="entry name" value="FAD_FR"/>
    <property type="match status" value="1"/>
</dbReference>
<evidence type="ECO:0000256" key="1">
    <source>
        <dbReference type="ARBA" id="ARBA00001974"/>
    </source>
</evidence>
<dbReference type="SUPFAM" id="SSF52343">
    <property type="entry name" value="Ferredoxin reductase-like, C-terminal NADP-linked domain"/>
    <property type="match status" value="1"/>
</dbReference>
<dbReference type="PROSITE" id="PS51085">
    <property type="entry name" value="2FE2S_FER_2"/>
    <property type="match status" value="1"/>
</dbReference>
<dbReference type="InterPro" id="IPR006058">
    <property type="entry name" value="2Fe2S_fd_BS"/>
</dbReference>
<keyword evidence="6" id="KW-0560">Oxidoreductase</keyword>
<comment type="cofactor">
    <cofactor evidence="1">
        <name>FAD</name>
        <dbReference type="ChEBI" id="CHEBI:57692"/>
    </cofactor>
</comment>
<keyword evidence="4" id="KW-0479">Metal-binding</keyword>
<gene>
    <name evidence="11" type="primary">kshB</name>
    <name evidence="11" type="ORF">GCM10020366_34510</name>
</gene>
<dbReference type="Pfam" id="PF00175">
    <property type="entry name" value="NAD_binding_1"/>
    <property type="match status" value="1"/>
</dbReference>
<evidence type="ECO:0000313" key="11">
    <source>
        <dbReference type="EMBL" id="GAA3359252.1"/>
    </source>
</evidence>
<dbReference type="Pfam" id="PF00111">
    <property type="entry name" value="Fer2"/>
    <property type="match status" value="1"/>
</dbReference>
<keyword evidence="5" id="KW-0274">FAD</keyword>
<keyword evidence="7" id="KW-0408">Iron</keyword>
<dbReference type="Pfam" id="PF00970">
    <property type="entry name" value="FAD_binding_6"/>
    <property type="match status" value="1"/>
</dbReference>
<sequence length="335" mass="36298">MIHRLKVDEVVEESPDARSLVFADPGDDFSYRPGQFLTLRVPDERGGSLARCYSLSSSPHTGTALRVTVKRVPDGRGSNWLCDHVTAGTVLDVLPPDGGFSPKSLDADFLLLAGGSGITPIMSIARSALAAGTGRIALLYANRDERSVIFAEALRHLAAEHPERLVVLHWLETVQGLPDAAALRALTAPFADREVFVCGPNAFMDVATEALATAPGRLHVERFHSLTANPFEQDPPTAAEDAAGGWATAHVEIDGDRHRLDWPRRQRLLDLLLDRGIDAPFSCRQGACSACACRITAGEVSMERNDILEQQDLDDGIVLACQSFPVTDEVHVSYE</sequence>
<evidence type="ECO:0000256" key="4">
    <source>
        <dbReference type="ARBA" id="ARBA00022723"/>
    </source>
</evidence>
<protein>
    <submittedName>
        <fullName evidence="11">3-ketosteroid-9-alpha-hydroxylase reductase subunit</fullName>
    </submittedName>
</protein>
<dbReference type="InterPro" id="IPR017927">
    <property type="entry name" value="FAD-bd_FR_type"/>
</dbReference>
<evidence type="ECO:0000259" key="10">
    <source>
        <dbReference type="PROSITE" id="PS51384"/>
    </source>
</evidence>
<dbReference type="Gene3D" id="3.10.20.30">
    <property type="match status" value="1"/>
</dbReference>
<dbReference type="PRINTS" id="PR00410">
    <property type="entry name" value="PHEHYDRXLASE"/>
</dbReference>
<dbReference type="RefSeq" id="WP_224959187.1">
    <property type="nucleotide sequence ID" value="NZ_BAAAYK010000038.1"/>
</dbReference>
<dbReference type="InterPro" id="IPR050415">
    <property type="entry name" value="MRET"/>
</dbReference>
<dbReference type="PROSITE" id="PS00197">
    <property type="entry name" value="2FE2S_FER_1"/>
    <property type="match status" value="1"/>
</dbReference>
<dbReference type="InterPro" id="IPR036010">
    <property type="entry name" value="2Fe-2S_ferredoxin-like_sf"/>
</dbReference>
<keyword evidence="12" id="KW-1185">Reference proteome</keyword>
<dbReference type="Gene3D" id="3.40.50.80">
    <property type="entry name" value="Nucleotide-binding domain of ferredoxin-NADP reductase (FNR) module"/>
    <property type="match status" value="1"/>
</dbReference>
<reference evidence="12" key="1">
    <citation type="journal article" date="2019" name="Int. J. Syst. Evol. Microbiol.">
        <title>The Global Catalogue of Microorganisms (GCM) 10K type strain sequencing project: providing services to taxonomists for standard genome sequencing and annotation.</title>
        <authorList>
            <consortium name="The Broad Institute Genomics Platform"/>
            <consortium name="The Broad Institute Genome Sequencing Center for Infectious Disease"/>
            <person name="Wu L."/>
            <person name="Ma J."/>
        </authorList>
    </citation>
    <scope>NUCLEOTIDE SEQUENCE [LARGE SCALE GENOMIC DNA]</scope>
    <source>
        <strain evidence="12">JCM 9687</strain>
    </source>
</reference>
<proteinExistence type="predicted"/>
<dbReference type="SUPFAM" id="SSF63380">
    <property type="entry name" value="Riboflavin synthase domain-like"/>
    <property type="match status" value="1"/>
</dbReference>
<dbReference type="SUPFAM" id="SSF54292">
    <property type="entry name" value="2Fe-2S ferredoxin-like"/>
    <property type="match status" value="1"/>
</dbReference>
<comment type="caution">
    <text evidence="11">The sequence shown here is derived from an EMBL/GenBank/DDBJ whole genome shotgun (WGS) entry which is preliminary data.</text>
</comment>
<dbReference type="PRINTS" id="PR00371">
    <property type="entry name" value="FPNCR"/>
</dbReference>
<dbReference type="CDD" id="cd06214">
    <property type="entry name" value="PA_degradation_oxidoreductase_like"/>
    <property type="match status" value="1"/>
</dbReference>
<dbReference type="InterPro" id="IPR001709">
    <property type="entry name" value="Flavoprot_Pyr_Nucl_cyt_Rdtase"/>
</dbReference>
<evidence type="ECO:0000256" key="7">
    <source>
        <dbReference type="ARBA" id="ARBA00023004"/>
    </source>
</evidence>
<dbReference type="InterPro" id="IPR012675">
    <property type="entry name" value="Beta-grasp_dom_sf"/>
</dbReference>
<accession>A0ABP6RQJ1</accession>
<evidence type="ECO:0000256" key="2">
    <source>
        <dbReference type="ARBA" id="ARBA00022630"/>
    </source>
</evidence>
<evidence type="ECO:0000259" key="9">
    <source>
        <dbReference type="PROSITE" id="PS51085"/>
    </source>
</evidence>
<dbReference type="InterPro" id="IPR039261">
    <property type="entry name" value="FNR_nucleotide-bd"/>
</dbReference>
<dbReference type="InterPro" id="IPR017938">
    <property type="entry name" value="Riboflavin_synthase-like_b-brl"/>
</dbReference>
<keyword evidence="8" id="KW-0411">Iron-sulfur</keyword>
<dbReference type="Proteomes" id="UP001500483">
    <property type="component" value="Unassembled WGS sequence"/>
</dbReference>
<keyword evidence="3" id="KW-0001">2Fe-2S</keyword>
<dbReference type="InterPro" id="IPR001433">
    <property type="entry name" value="OxRdtase_FAD/NAD-bd"/>
</dbReference>